<feature type="transmembrane region" description="Helical" evidence="2">
    <location>
        <begin position="100"/>
        <end position="118"/>
    </location>
</feature>
<feature type="region of interest" description="Disordered" evidence="1">
    <location>
        <begin position="312"/>
        <end position="333"/>
    </location>
</feature>
<reference evidence="4" key="1">
    <citation type="journal article" date="2021" name="Genome Biol. Evol.">
        <title>The assembled and annotated genome of the fairy-ring fungus Marasmius oreades.</title>
        <authorList>
            <person name="Hiltunen M."/>
            <person name="Ament-Velasquez S.L."/>
            <person name="Johannesson H."/>
        </authorList>
    </citation>
    <scope>NUCLEOTIDE SEQUENCE</scope>
    <source>
        <strain evidence="4">03SP1</strain>
    </source>
</reference>
<organism evidence="4 5">
    <name type="scientific">Marasmius oreades</name>
    <name type="common">fairy-ring Marasmius</name>
    <dbReference type="NCBI Taxonomy" id="181124"/>
    <lineage>
        <taxon>Eukaryota</taxon>
        <taxon>Fungi</taxon>
        <taxon>Dikarya</taxon>
        <taxon>Basidiomycota</taxon>
        <taxon>Agaricomycotina</taxon>
        <taxon>Agaricomycetes</taxon>
        <taxon>Agaricomycetidae</taxon>
        <taxon>Agaricales</taxon>
        <taxon>Marasmiineae</taxon>
        <taxon>Marasmiaceae</taxon>
        <taxon>Marasmius</taxon>
    </lineage>
</organism>
<feature type="transmembrane region" description="Helical" evidence="2">
    <location>
        <begin position="20"/>
        <end position="39"/>
    </location>
</feature>
<dbReference type="EMBL" id="CM032186">
    <property type="protein sequence ID" value="KAG7091409.1"/>
    <property type="molecule type" value="Genomic_DNA"/>
</dbReference>
<feature type="transmembrane region" description="Helical" evidence="2">
    <location>
        <begin position="185"/>
        <end position="204"/>
    </location>
</feature>
<dbReference type="KEGG" id="more:E1B28_010446"/>
<dbReference type="AlphaFoldDB" id="A0A9P7RXA0"/>
<keyword evidence="2" id="KW-0472">Membrane</keyword>
<feature type="transmembrane region" description="Helical" evidence="2">
    <location>
        <begin position="224"/>
        <end position="244"/>
    </location>
</feature>
<evidence type="ECO:0000313" key="4">
    <source>
        <dbReference type="EMBL" id="KAG7091409.1"/>
    </source>
</evidence>
<keyword evidence="2" id="KW-1133">Transmembrane helix</keyword>
<accession>A0A9P7RXA0</accession>
<feature type="transmembrane region" description="Helical" evidence="2">
    <location>
        <begin position="130"/>
        <end position="149"/>
    </location>
</feature>
<name>A0A9P7RXA0_9AGAR</name>
<feature type="transmembrane region" description="Helical" evidence="2">
    <location>
        <begin position="60"/>
        <end position="80"/>
    </location>
</feature>
<proteinExistence type="predicted"/>
<dbReference type="Proteomes" id="UP001049176">
    <property type="component" value="Chromosome 6"/>
</dbReference>
<sequence>MAEIPPGVDLLETLEHETLVYYVVVAGGVLFVYDILINLDIEIECIWGTLDLRKRKRGFVIFNLLYLAQRYLPLLDQVILDQYILLGATNSRKCEIGFTLSAWCSVVGVLLSELILVLRIWGVWAMKPSIAVILVALALGCSVPTVIFFERFLKGLQYPELDMPGLVQLRRCLILVRNKDVYVCWILLMIIDGAGFILMAIPGVKAYRSGGNSNLIRAVYRDGVIYYALIFMVSLVNVIIILLLPPELVIIISPFERVLHSILASRVILHIRRVALQDNIQRDDTFGGMMTTIEFISQDTEMSITSNVLQSTAEPEDQNYGSLTKEDGWVTRA</sequence>
<dbReference type="InterPro" id="IPR045340">
    <property type="entry name" value="DUF6533"/>
</dbReference>
<feature type="compositionally biased region" description="Basic and acidic residues" evidence="1">
    <location>
        <begin position="324"/>
        <end position="333"/>
    </location>
</feature>
<dbReference type="OrthoDB" id="3350812at2759"/>
<dbReference type="RefSeq" id="XP_043007879.1">
    <property type="nucleotide sequence ID" value="XM_043155413.1"/>
</dbReference>
<gene>
    <name evidence="4" type="ORF">E1B28_010446</name>
</gene>
<dbReference type="GeneID" id="66079522"/>
<protein>
    <recommendedName>
        <fullName evidence="3">DUF6533 domain-containing protein</fullName>
    </recommendedName>
</protein>
<evidence type="ECO:0000256" key="2">
    <source>
        <dbReference type="SAM" id="Phobius"/>
    </source>
</evidence>
<feature type="domain" description="DUF6533" evidence="3">
    <location>
        <begin position="22"/>
        <end position="75"/>
    </location>
</feature>
<comment type="caution">
    <text evidence="4">The sequence shown here is derived from an EMBL/GenBank/DDBJ whole genome shotgun (WGS) entry which is preliminary data.</text>
</comment>
<keyword evidence="2" id="KW-0812">Transmembrane</keyword>
<keyword evidence="5" id="KW-1185">Reference proteome</keyword>
<evidence type="ECO:0000256" key="1">
    <source>
        <dbReference type="SAM" id="MobiDB-lite"/>
    </source>
</evidence>
<evidence type="ECO:0000259" key="3">
    <source>
        <dbReference type="Pfam" id="PF20151"/>
    </source>
</evidence>
<dbReference type="Pfam" id="PF20151">
    <property type="entry name" value="DUF6533"/>
    <property type="match status" value="1"/>
</dbReference>
<evidence type="ECO:0000313" key="5">
    <source>
        <dbReference type="Proteomes" id="UP001049176"/>
    </source>
</evidence>